<dbReference type="EMBL" id="JAUSUB010000060">
    <property type="protein sequence ID" value="MDQ0273927.1"/>
    <property type="molecule type" value="Genomic_DNA"/>
</dbReference>
<keyword evidence="1" id="KW-0472">Membrane</keyword>
<evidence type="ECO:0000313" key="2">
    <source>
        <dbReference type="EMBL" id="MDQ0273927.1"/>
    </source>
</evidence>
<evidence type="ECO:0000256" key="1">
    <source>
        <dbReference type="SAM" id="Phobius"/>
    </source>
</evidence>
<keyword evidence="3" id="KW-1185">Reference proteome</keyword>
<proteinExistence type="predicted"/>
<sequence length="56" mass="6357">MNLVQSLSNWFVKDVNLENSVTLNFLAKILNGLFFIVMVIGIPLIIISIIRLIFAH</sequence>
<protein>
    <submittedName>
        <fullName evidence="2">Uncharacterized protein</fullName>
    </submittedName>
</protein>
<evidence type="ECO:0000313" key="3">
    <source>
        <dbReference type="Proteomes" id="UP001238088"/>
    </source>
</evidence>
<keyword evidence="1" id="KW-1133">Transmembrane helix</keyword>
<comment type="caution">
    <text evidence="2">The sequence shown here is derived from an EMBL/GenBank/DDBJ whole genome shotgun (WGS) entry which is preliminary data.</text>
</comment>
<name>A0ABU0ARN3_9BACI</name>
<organism evidence="2 3">
    <name type="scientific">Cytobacillus purgationiresistens</name>
    <dbReference type="NCBI Taxonomy" id="863449"/>
    <lineage>
        <taxon>Bacteria</taxon>
        <taxon>Bacillati</taxon>
        <taxon>Bacillota</taxon>
        <taxon>Bacilli</taxon>
        <taxon>Bacillales</taxon>
        <taxon>Bacillaceae</taxon>
        <taxon>Cytobacillus</taxon>
    </lineage>
</organism>
<reference evidence="2 3" key="1">
    <citation type="submission" date="2023-07" db="EMBL/GenBank/DDBJ databases">
        <title>Genomic Encyclopedia of Type Strains, Phase IV (KMG-IV): sequencing the most valuable type-strain genomes for metagenomic binning, comparative biology and taxonomic classification.</title>
        <authorList>
            <person name="Goeker M."/>
        </authorList>
    </citation>
    <scope>NUCLEOTIDE SEQUENCE [LARGE SCALE GENOMIC DNA]</scope>
    <source>
        <strain evidence="2 3">DSM 23494</strain>
    </source>
</reference>
<gene>
    <name evidence="2" type="ORF">J2S17_005888</name>
</gene>
<accession>A0ABU0ARN3</accession>
<dbReference type="Proteomes" id="UP001238088">
    <property type="component" value="Unassembled WGS sequence"/>
</dbReference>
<keyword evidence="1" id="KW-0812">Transmembrane</keyword>
<feature type="transmembrane region" description="Helical" evidence="1">
    <location>
        <begin position="33"/>
        <end position="54"/>
    </location>
</feature>
<dbReference type="RefSeq" id="WP_307480672.1">
    <property type="nucleotide sequence ID" value="NZ_JAUSUB010000060.1"/>
</dbReference>